<dbReference type="GO" id="GO:0009307">
    <property type="term" value="P:DNA restriction-modification system"/>
    <property type="evidence" value="ECO:0007669"/>
    <property type="project" value="UniProtKB-KW"/>
</dbReference>
<evidence type="ECO:0000256" key="4">
    <source>
        <dbReference type="RuleBase" id="RU362026"/>
    </source>
</evidence>
<evidence type="ECO:0000313" key="7">
    <source>
        <dbReference type="Proteomes" id="UP000070260"/>
    </source>
</evidence>
<feature type="domain" description="DNA methylase N-4/N-6" evidence="5">
    <location>
        <begin position="9"/>
        <end position="228"/>
    </location>
</feature>
<dbReference type="SUPFAM" id="SSF53335">
    <property type="entry name" value="S-adenosyl-L-methionine-dependent methyltransferases"/>
    <property type="match status" value="1"/>
</dbReference>
<dbReference type="OrthoDB" id="9800801at2"/>
<reference evidence="6 7" key="1">
    <citation type="journal article" date="2016" name="PLoS ONE">
        <title>Plasmid Characterization and Chromosome Analysis of Two netF+ Clostridium perfringens Isolates Associated with Foal and Canine Necrotizing Enteritis.</title>
        <authorList>
            <person name="Mehdizadeh Gohari I."/>
            <person name="Kropinski A.M."/>
            <person name="Weese S.J."/>
            <person name="Parreira V.R."/>
            <person name="Whitehead A.E."/>
            <person name="Boerlin P."/>
            <person name="Prescott J.F."/>
        </authorList>
    </citation>
    <scope>NUCLEOTIDE SEQUENCE [LARGE SCALE GENOMIC DNA]</scope>
    <source>
        <strain evidence="6 7">JP838</strain>
        <plasmid evidence="7">Plasmid pJFP838A</plasmid>
    </source>
</reference>
<dbReference type="AlphaFoldDB" id="A0A140GRD7"/>
<protein>
    <recommendedName>
        <fullName evidence="4">Methyltransferase</fullName>
        <ecNumber evidence="4">2.1.1.-</ecNumber>
    </recommendedName>
</protein>
<gene>
    <name evidence="6" type="ORF">JFP838_pA0180</name>
</gene>
<dbReference type="GO" id="GO:0032259">
    <property type="term" value="P:methylation"/>
    <property type="evidence" value="ECO:0007669"/>
    <property type="project" value="UniProtKB-KW"/>
</dbReference>
<dbReference type="Gene3D" id="3.40.50.150">
    <property type="entry name" value="Vaccinia Virus protein VP39"/>
    <property type="match status" value="1"/>
</dbReference>
<evidence type="ECO:0000256" key="3">
    <source>
        <dbReference type="ARBA" id="ARBA00022747"/>
    </source>
</evidence>
<dbReference type="GO" id="GO:0008170">
    <property type="term" value="F:N-methyltransferase activity"/>
    <property type="evidence" value="ECO:0007669"/>
    <property type="project" value="InterPro"/>
</dbReference>
<dbReference type="InterPro" id="IPR002941">
    <property type="entry name" value="DNA_methylase_N4/N6"/>
</dbReference>
<organism evidence="6 7">
    <name type="scientific">Clostridium perfringens</name>
    <dbReference type="NCBI Taxonomy" id="1502"/>
    <lineage>
        <taxon>Bacteria</taxon>
        <taxon>Bacillati</taxon>
        <taxon>Bacillota</taxon>
        <taxon>Clostridia</taxon>
        <taxon>Eubacteriales</taxon>
        <taxon>Clostridiaceae</taxon>
        <taxon>Clostridium</taxon>
    </lineage>
</organism>
<proteinExistence type="inferred from homology"/>
<name>A0A140GRD7_CLOPF</name>
<dbReference type="RefSeq" id="WP_061429696.1">
    <property type="nucleotide sequence ID" value="NZ_CP013615.1"/>
</dbReference>
<dbReference type="EC" id="2.1.1.-" evidence="4"/>
<keyword evidence="3" id="KW-0680">Restriction system</keyword>
<sequence>MKTLPKECIDLIIADFPYNIGKDYGNDSDKQSHEVHLDNLRKWISEFYRILKPNGSIFLYSGKQYYPYCYIYTNELFNIKNQIIWNYDSSSVQTKTKYGSLYEPIIWAVKRSRGYTFNREFAMVEAKTGAKRKLIDYRKNPPRPYNTQKVDGDVWSYSRVRYRMPEYTSHPTQKPLSICNRIIQVHSNPGDLVYIPFAGSGAEIESCLINGRNYIATELNNKYIEDIIKPRISEYKKTIEV</sequence>
<dbReference type="InterPro" id="IPR029063">
    <property type="entry name" value="SAM-dependent_MTases_sf"/>
</dbReference>
<dbReference type="Pfam" id="PF01555">
    <property type="entry name" value="N6_N4_Mtase"/>
    <property type="match status" value="1"/>
</dbReference>
<dbReference type="PATRIC" id="fig|1502.177.peg.3388"/>
<keyword evidence="2 6" id="KW-0808">Transferase</keyword>
<dbReference type="REBASE" id="139619">
    <property type="entry name" value="M.Cpe838ORF180P"/>
</dbReference>
<keyword evidence="6" id="KW-0614">Plasmid</keyword>
<dbReference type="PRINTS" id="PR00508">
    <property type="entry name" value="S21N4MTFRASE"/>
</dbReference>
<evidence type="ECO:0000259" key="5">
    <source>
        <dbReference type="Pfam" id="PF01555"/>
    </source>
</evidence>
<evidence type="ECO:0000256" key="1">
    <source>
        <dbReference type="ARBA" id="ARBA00022603"/>
    </source>
</evidence>
<keyword evidence="1 6" id="KW-0489">Methyltransferase</keyword>
<dbReference type="Proteomes" id="UP000070260">
    <property type="component" value="Plasmid pJFP838A"/>
</dbReference>
<evidence type="ECO:0000256" key="2">
    <source>
        <dbReference type="ARBA" id="ARBA00022679"/>
    </source>
</evidence>
<dbReference type="InterPro" id="IPR001091">
    <property type="entry name" value="RM_Methyltransferase"/>
</dbReference>
<accession>A0A140GRD7</accession>
<evidence type="ECO:0000313" key="6">
    <source>
        <dbReference type="EMBL" id="AMN31096.1"/>
    </source>
</evidence>
<geneLocation type="plasmid" evidence="6 7">
    <name>pJFP838A</name>
</geneLocation>
<comment type="similarity">
    <text evidence="4">Belongs to the N(4)/N(6)-methyltransferase family.</text>
</comment>
<dbReference type="GO" id="GO:0003677">
    <property type="term" value="F:DNA binding"/>
    <property type="evidence" value="ECO:0007669"/>
    <property type="project" value="InterPro"/>
</dbReference>
<dbReference type="EMBL" id="CP013615">
    <property type="protein sequence ID" value="AMN31096.1"/>
    <property type="molecule type" value="Genomic_DNA"/>
</dbReference>